<gene>
    <name evidence="2" type="ORF">SAMN05216178_0710</name>
</gene>
<dbReference type="Pfam" id="PF14341">
    <property type="entry name" value="PilX_N"/>
    <property type="match status" value="1"/>
</dbReference>
<evidence type="ECO:0000313" key="2">
    <source>
        <dbReference type="EMBL" id="SEB49127.1"/>
    </source>
</evidence>
<feature type="domain" description="Type 4 fimbrial biogenesis protein PilX N-terminal" evidence="1">
    <location>
        <begin position="13"/>
        <end position="63"/>
    </location>
</feature>
<dbReference type="InterPro" id="IPR025746">
    <property type="entry name" value="PilX_N_dom"/>
</dbReference>
<reference evidence="3" key="1">
    <citation type="submission" date="2016-10" db="EMBL/GenBank/DDBJ databases">
        <authorList>
            <person name="Varghese N."/>
            <person name="Submissions S."/>
        </authorList>
    </citation>
    <scope>NUCLEOTIDE SEQUENCE [LARGE SCALE GENOMIC DNA]</scope>
    <source>
        <strain evidence="3">DSM 9751</strain>
    </source>
</reference>
<dbReference type="RefSeq" id="WP_244168836.1">
    <property type="nucleotide sequence ID" value="NZ_FNTJ01000001.1"/>
</dbReference>
<dbReference type="Proteomes" id="UP000198982">
    <property type="component" value="Unassembled WGS sequence"/>
</dbReference>
<evidence type="ECO:0000313" key="3">
    <source>
        <dbReference type="Proteomes" id="UP000198982"/>
    </source>
</evidence>
<keyword evidence="3" id="KW-1185">Reference proteome</keyword>
<dbReference type="AlphaFoldDB" id="A0A1H4JSL8"/>
<name>A0A1H4JSL8_9PSED</name>
<accession>A0A1H4JSL8</accession>
<proteinExistence type="predicted"/>
<sequence length="160" mass="16786">MRFAAGFKPVGERGMALLVSLVFLLVLSLIGLSSLQNATLQEKMAASLVRHNRAFQAAEAALRLGESAVRQGDYSLPLCADPVRCAPPAESTVVNGAGFNEVSAVTWIATGEGFYAVQNLGTVLNAVGLPPDTSATLYRVTAIGLAGQARSVLESIYAKY</sequence>
<organism evidence="2 3">
    <name type="scientific">Pseudomonas saponiphila</name>
    <dbReference type="NCBI Taxonomy" id="556534"/>
    <lineage>
        <taxon>Bacteria</taxon>
        <taxon>Pseudomonadati</taxon>
        <taxon>Pseudomonadota</taxon>
        <taxon>Gammaproteobacteria</taxon>
        <taxon>Pseudomonadales</taxon>
        <taxon>Pseudomonadaceae</taxon>
        <taxon>Pseudomonas</taxon>
    </lineage>
</organism>
<protein>
    <submittedName>
        <fullName evidence="2">Type IV pilus assembly protein PilX</fullName>
    </submittedName>
</protein>
<evidence type="ECO:0000259" key="1">
    <source>
        <dbReference type="Pfam" id="PF14341"/>
    </source>
</evidence>
<dbReference type="EMBL" id="FNTJ01000001">
    <property type="protein sequence ID" value="SEB49127.1"/>
    <property type="molecule type" value="Genomic_DNA"/>
</dbReference>